<dbReference type="InterPro" id="IPR003607">
    <property type="entry name" value="HD/PDEase_dom"/>
</dbReference>
<dbReference type="AlphaFoldDB" id="X1U4K9"/>
<feature type="non-terminal residue" evidence="2">
    <location>
        <position position="1"/>
    </location>
</feature>
<proteinExistence type="predicted"/>
<sequence length="250" mass="29593">DDYVAGFYGADEFINANLKLKEEHSRRTCEEMLYLAQELDLPDNQKRIAEVIALFHDIGRFEQFIKYRTYNDVRSVNHCLLGLKVLGETKVLEEIERKEKRLIEKAIEYHGLRELPGDLDGECLLFSKLIRDADKVDALYVVTEYYRQHRDNPQEFMLELEFPDEQGYSAELVEKILRGRKIDYGEVRTLNDAKLLRLGWVYDVNFTVILKRIKQRRFLEMLIDFLPGTTDIERVKEKIFEYVDSKIKQG</sequence>
<reference evidence="2" key="1">
    <citation type="journal article" date="2014" name="Front. Microbiol.">
        <title>High frequency of phylogenetically diverse reductive dehalogenase-homologous genes in deep subseafloor sedimentary metagenomes.</title>
        <authorList>
            <person name="Kawai M."/>
            <person name="Futagami T."/>
            <person name="Toyoda A."/>
            <person name="Takaki Y."/>
            <person name="Nishi S."/>
            <person name="Hori S."/>
            <person name="Arai W."/>
            <person name="Tsubouchi T."/>
            <person name="Morono Y."/>
            <person name="Uchiyama I."/>
            <person name="Ito T."/>
            <person name="Fujiyama A."/>
            <person name="Inagaki F."/>
            <person name="Takami H."/>
        </authorList>
    </citation>
    <scope>NUCLEOTIDE SEQUENCE</scope>
    <source>
        <strain evidence="2">Expedition CK06-06</strain>
    </source>
</reference>
<evidence type="ECO:0000313" key="2">
    <source>
        <dbReference type="EMBL" id="GAI87249.1"/>
    </source>
</evidence>
<feature type="domain" description="HD" evidence="1">
    <location>
        <begin position="23"/>
        <end position="138"/>
    </location>
</feature>
<name>X1U4K9_9ZZZZ</name>
<dbReference type="EMBL" id="BARW01006226">
    <property type="protein sequence ID" value="GAI87249.1"/>
    <property type="molecule type" value="Genomic_DNA"/>
</dbReference>
<dbReference type="InterPro" id="IPR006674">
    <property type="entry name" value="HD_domain"/>
</dbReference>
<dbReference type="Gene3D" id="1.10.3210.10">
    <property type="entry name" value="Hypothetical protein af1432"/>
    <property type="match status" value="1"/>
</dbReference>
<dbReference type="SUPFAM" id="SSF109604">
    <property type="entry name" value="HD-domain/PDEase-like"/>
    <property type="match status" value="1"/>
</dbReference>
<gene>
    <name evidence="2" type="ORF">S12H4_13060</name>
</gene>
<dbReference type="CDD" id="cd00077">
    <property type="entry name" value="HDc"/>
    <property type="match status" value="1"/>
</dbReference>
<organism evidence="2">
    <name type="scientific">marine sediment metagenome</name>
    <dbReference type="NCBI Taxonomy" id="412755"/>
    <lineage>
        <taxon>unclassified sequences</taxon>
        <taxon>metagenomes</taxon>
        <taxon>ecological metagenomes</taxon>
    </lineage>
</organism>
<comment type="caution">
    <text evidence="2">The sequence shown here is derived from an EMBL/GenBank/DDBJ whole genome shotgun (WGS) entry which is preliminary data.</text>
</comment>
<accession>X1U4K9</accession>
<dbReference type="Pfam" id="PF01966">
    <property type="entry name" value="HD"/>
    <property type="match status" value="1"/>
</dbReference>
<protein>
    <recommendedName>
        <fullName evidence="1">HD domain-containing protein</fullName>
    </recommendedName>
</protein>
<evidence type="ECO:0000259" key="1">
    <source>
        <dbReference type="Pfam" id="PF01966"/>
    </source>
</evidence>